<dbReference type="InterPro" id="IPR007329">
    <property type="entry name" value="FMN-bd"/>
</dbReference>
<dbReference type="Proteomes" id="UP000019109">
    <property type="component" value="Unassembled WGS sequence"/>
</dbReference>
<proteinExistence type="predicted"/>
<accession>W4V0X7</accession>
<gene>
    <name evidence="2" type="ORF">JCM21531_493</name>
</gene>
<dbReference type="AlphaFoldDB" id="W4V0X7"/>
<keyword evidence="3" id="KW-1185">Reference proteome</keyword>
<protein>
    <recommendedName>
        <fullName evidence="1">FMN-binding domain-containing protein</fullName>
    </recommendedName>
</protein>
<reference evidence="2" key="1">
    <citation type="journal article" date="2014" name="Genome Announc.">
        <title>Draft Genome Sequence of Clostridium straminisolvens Strain JCM 21531T, Isolated from a Cellulose-Degrading Bacterial Community.</title>
        <authorList>
            <person name="Yuki M."/>
            <person name="Oshima K."/>
            <person name="Suda W."/>
            <person name="Sakamoto M."/>
            <person name="Kitamura K."/>
            <person name="Iida T."/>
            <person name="Hattori M."/>
            <person name="Ohkuma M."/>
        </authorList>
    </citation>
    <scope>NUCLEOTIDE SEQUENCE [LARGE SCALE GENOMIC DNA]</scope>
    <source>
        <strain evidence="2">JCM 21531</strain>
    </source>
</reference>
<evidence type="ECO:0000313" key="3">
    <source>
        <dbReference type="Proteomes" id="UP000019109"/>
    </source>
</evidence>
<dbReference type="Pfam" id="PF04205">
    <property type="entry name" value="FMN_bind"/>
    <property type="match status" value="1"/>
</dbReference>
<sequence length="92" mass="9877">MSTLKDGVYKGSFDAILVAADVTVTVEGSKIKSIKIEKHRNEKGKSAEAITDRVIAEQSIEVDTISGATNSSKVILKAIENALTQNSKKDNK</sequence>
<dbReference type="Gene3D" id="3.90.1010.20">
    <property type="match status" value="1"/>
</dbReference>
<dbReference type="STRING" id="1294263.JCM21531_493"/>
<dbReference type="GO" id="GO:0010181">
    <property type="term" value="F:FMN binding"/>
    <property type="evidence" value="ECO:0007669"/>
    <property type="project" value="InterPro"/>
</dbReference>
<organism evidence="2 3">
    <name type="scientific">Acetivibrio straminisolvens JCM 21531</name>
    <dbReference type="NCBI Taxonomy" id="1294263"/>
    <lineage>
        <taxon>Bacteria</taxon>
        <taxon>Bacillati</taxon>
        <taxon>Bacillota</taxon>
        <taxon>Clostridia</taxon>
        <taxon>Eubacteriales</taxon>
        <taxon>Oscillospiraceae</taxon>
        <taxon>Acetivibrio</taxon>
    </lineage>
</organism>
<dbReference type="SMART" id="SM00900">
    <property type="entry name" value="FMN_bind"/>
    <property type="match status" value="1"/>
</dbReference>
<comment type="caution">
    <text evidence="2">The sequence shown here is derived from an EMBL/GenBank/DDBJ whole genome shotgun (WGS) entry which is preliminary data.</text>
</comment>
<name>W4V0X7_9FIRM</name>
<evidence type="ECO:0000313" key="2">
    <source>
        <dbReference type="EMBL" id="GAE87145.1"/>
    </source>
</evidence>
<dbReference type="EMBL" id="BAVR01000004">
    <property type="protein sequence ID" value="GAE87145.1"/>
    <property type="molecule type" value="Genomic_DNA"/>
</dbReference>
<feature type="domain" description="FMN-binding" evidence="1">
    <location>
        <begin position="9"/>
        <end position="86"/>
    </location>
</feature>
<evidence type="ECO:0000259" key="1">
    <source>
        <dbReference type="SMART" id="SM00900"/>
    </source>
</evidence>
<dbReference type="GO" id="GO:0016020">
    <property type="term" value="C:membrane"/>
    <property type="evidence" value="ECO:0007669"/>
    <property type="project" value="InterPro"/>
</dbReference>